<dbReference type="OrthoDB" id="3250441at2759"/>
<dbReference type="AlphaFoldDB" id="A0A0D2MQW0"/>
<accession>A0A0D2MQW0</accession>
<feature type="non-terminal residue" evidence="1">
    <location>
        <position position="1"/>
    </location>
</feature>
<name>A0A0D2MQW0_HYPSF</name>
<reference evidence="2" key="1">
    <citation type="submission" date="2014-04" db="EMBL/GenBank/DDBJ databases">
        <title>Evolutionary Origins and Diversification of the Mycorrhizal Mutualists.</title>
        <authorList>
            <consortium name="DOE Joint Genome Institute"/>
            <consortium name="Mycorrhizal Genomics Consortium"/>
            <person name="Kohler A."/>
            <person name="Kuo A."/>
            <person name="Nagy L.G."/>
            <person name="Floudas D."/>
            <person name="Copeland A."/>
            <person name="Barry K.W."/>
            <person name="Cichocki N."/>
            <person name="Veneault-Fourrey C."/>
            <person name="LaButti K."/>
            <person name="Lindquist E.A."/>
            <person name="Lipzen A."/>
            <person name="Lundell T."/>
            <person name="Morin E."/>
            <person name="Murat C."/>
            <person name="Riley R."/>
            <person name="Ohm R."/>
            <person name="Sun H."/>
            <person name="Tunlid A."/>
            <person name="Henrissat B."/>
            <person name="Grigoriev I.V."/>
            <person name="Hibbett D.S."/>
            <person name="Martin F."/>
        </authorList>
    </citation>
    <scope>NUCLEOTIDE SEQUENCE [LARGE SCALE GENOMIC DNA]</scope>
    <source>
        <strain evidence="2">FD-334 SS-4</strain>
    </source>
</reference>
<proteinExistence type="predicted"/>
<sequence>VSMRLRCYFPTEEALAFTISVESDANVHIARQHIFQYLKNEEQLPHDVRRSSDLRLYKARLFLLSQVQNVERCRQWIHSQPDTANLAAGFSGFTGLVDVFRGGLPDDMIHIIVAVSVMEICDTLGVPDAPYRRKIRKGLAQRIETASSGPSPSEIVKTAGAVNKFFGGDSPVYLNQVPAQIFSPPLARLQQNLEIFENMEVSSAMIRYASNLLAHLVQFYEDEDVLEAQIIDDISLLLDGHDVWHKQIAKVTKLRPDVSWFYKNYPIGLLELRNTLGIGGDAMYKTIVDHTKIIAAKEVRRNCNLLNCSKSCHFFVSLSLCMEAATFLLSYSLSRGRACKFRPLFLWGRYT</sequence>
<dbReference type="EMBL" id="KN817528">
    <property type="protein sequence ID" value="KJA26398.1"/>
    <property type="molecule type" value="Genomic_DNA"/>
</dbReference>
<dbReference type="OMA" id="SNTIMSY"/>
<keyword evidence="2" id="KW-1185">Reference proteome</keyword>
<dbReference type="Proteomes" id="UP000054270">
    <property type="component" value="Unassembled WGS sequence"/>
</dbReference>
<evidence type="ECO:0000313" key="2">
    <source>
        <dbReference type="Proteomes" id="UP000054270"/>
    </source>
</evidence>
<protein>
    <submittedName>
        <fullName evidence="1">Uncharacterized protein</fullName>
    </submittedName>
</protein>
<evidence type="ECO:0000313" key="1">
    <source>
        <dbReference type="EMBL" id="KJA26398.1"/>
    </source>
</evidence>
<organism evidence="1 2">
    <name type="scientific">Hypholoma sublateritium (strain FD-334 SS-4)</name>
    <dbReference type="NCBI Taxonomy" id="945553"/>
    <lineage>
        <taxon>Eukaryota</taxon>
        <taxon>Fungi</taxon>
        <taxon>Dikarya</taxon>
        <taxon>Basidiomycota</taxon>
        <taxon>Agaricomycotina</taxon>
        <taxon>Agaricomycetes</taxon>
        <taxon>Agaricomycetidae</taxon>
        <taxon>Agaricales</taxon>
        <taxon>Agaricineae</taxon>
        <taxon>Strophariaceae</taxon>
        <taxon>Hypholoma</taxon>
    </lineage>
</organism>
<dbReference type="STRING" id="945553.A0A0D2MQW0"/>
<gene>
    <name evidence="1" type="ORF">HYPSUDRAFT_1065839</name>
</gene>